<evidence type="ECO:0000313" key="3">
    <source>
        <dbReference type="EMBL" id="EAZ88900.1"/>
    </source>
</evidence>
<feature type="compositionally biased region" description="Polar residues" evidence="1">
    <location>
        <begin position="210"/>
        <end position="227"/>
    </location>
</feature>
<dbReference type="Proteomes" id="UP000003781">
    <property type="component" value="Unassembled WGS sequence"/>
</dbReference>
<keyword evidence="2" id="KW-1133">Transmembrane helix</keyword>
<dbReference type="eggNOG" id="COG3147">
    <property type="taxonomic scope" value="Bacteria"/>
</dbReference>
<comment type="caution">
    <text evidence="3">The sequence shown here is derived from an EMBL/GenBank/DDBJ whole genome shotgun (WGS) entry which is preliminary data.</text>
</comment>
<dbReference type="AlphaFoldDB" id="A3IXA7"/>
<dbReference type="OrthoDB" id="426483at2"/>
<feature type="region of interest" description="Disordered" evidence="1">
    <location>
        <begin position="136"/>
        <end position="237"/>
    </location>
</feature>
<feature type="compositionally biased region" description="Basic and acidic residues" evidence="1">
    <location>
        <begin position="150"/>
        <end position="167"/>
    </location>
</feature>
<keyword evidence="2" id="KW-0472">Membrane</keyword>
<feature type="region of interest" description="Disordered" evidence="1">
    <location>
        <begin position="97"/>
        <end position="122"/>
    </location>
</feature>
<evidence type="ECO:0000313" key="4">
    <source>
        <dbReference type="Proteomes" id="UP000003781"/>
    </source>
</evidence>
<protein>
    <recommendedName>
        <fullName evidence="5">TrbI/VirB10 family protein</fullName>
    </recommendedName>
</protein>
<dbReference type="EMBL" id="AAXW01000062">
    <property type="protein sequence ID" value="EAZ88900.1"/>
    <property type="molecule type" value="Genomic_DNA"/>
</dbReference>
<organism evidence="3 4">
    <name type="scientific">Crocosphaera chwakensis CCY0110</name>
    <dbReference type="NCBI Taxonomy" id="391612"/>
    <lineage>
        <taxon>Bacteria</taxon>
        <taxon>Bacillati</taxon>
        <taxon>Cyanobacteriota</taxon>
        <taxon>Cyanophyceae</taxon>
        <taxon>Oscillatoriophycideae</taxon>
        <taxon>Chroococcales</taxon>
        <taxon>Aphanothecaceae</taxon>
        <taxon>Crocosphaera</taxon>
        <taxon>Crocosphaera chwakensis</taxon>
    </lineage>
</organism>
<reference evidence="3 4" key="1">
    <citation type="submission" date="2007-03" db="EMBL/GenBank/DDBJ databases">
        <authorList>
            <person name="Stal L."/>
            <person name="Ferriera S."/>
            <person name="Johnson J."/>
            <person name="Kravitz S."/>
            <person name="Beeson K."/>
            <person name="Sutton G."/>
            <person name="Rogers Y.-H."/>
            <person name="Friedman R."/>
            <person name="Frazier M."/>
            <person name="Venter J.C."/>
        </authorList>
    </citation>
    <scope>NUCLEOTIDE SEQUENCE [LARGE SCALE GENOMIC DNA]</scope>
    <source>
        <strain evidence="3 4">CCY0110</strain>
    </source>
</reference>
<dbReference type="RefSeq" id="WP_008278011.1">
    <property type="nucleotide sequence ID" value="NZ_AAXW01000062.1"/>
</dbReference>
<feature type="transmembrane region" description="Helical" evidence="2">
    <location>
        <begin position="69"/>
        <end position="89"/>
    </location>
</feature>
<feature type="region of interest" description="Disordered" evidence="1">
    <location>
        <begin position="458"/>
        <end position="479"/>
    </location>
</feature>
<feature type="compositionally biased region" description="Basic and acidic residues" evidence="1">
    <location>
        <begin position="228"/>
        <end position="237"/>
    </location>
</feature>
<proteinExistence type="predicted"/>
<feature type="compositionally biased region" description="Polar residues" evidence="1">
    <location>
        <begin position="459"/>
        <end position="468"/>
    </location>
</feature>
<evidence type="ECO:0008006" key="5">
    <source>
        <dbReference type="Google" id="ProtNLM"/>
    </source>
</evidence>
<accession>A3IXA7</accession>
<keyword evidence="4" id="KW-1185">Reference proteome</keyword>
<evidence type="ECO:0000256" key="2">
    <source>
        <dbReference type="SAM" id="Phobius"/>
    </source>
</evidence>
<keyword evidence="2" id="KW-0812">Transmembrane</keyword>
<gene>
    <name evidence="3" type="ORF">CY0110_31910</name>
</gene>
<evidence type="ECO:0000256" key="1">
    <source>
        <dbReference type="SAM" id="MobiDB-lite"/>
    </source>
</evidence>
<name>A3IXA7_9CHRO</name>
<sequence>MTDHIQQIRDTLGLDNQLAEQNSDDTLFDNNGETIRATENDVPLDPELEEDFQRHFTQHTFASHPLSKLVFVGLGSAITVGTLVAIYSLTQTPKESASFDSISSEEKSEELFGGTQTEGEDEKDELLAQLALAEQKQRMERLNRSQPKTTESDVPSRESVEKVENSTKPKPATKQVVVRRQPPRSQPVQRTQTRPQRRVVQQRKIERRTPASNSTKPQTATRNQSPTKQEKQIDSDQRWEELAQVGSFKASGRAEPIEQIDYAQENSGVLVASNNGMVGVSATLTTQSVRARIEGGIATVARSRGEANTVAMTLLEPLVGTNGDVLIPEGATVIAEAMFNDLVVSLNATDIAFEGEEDYQDITLNGNTIRVTSEQGPVIAQRREISEEEGLNWGAIGQMATAIGGLGGIEGAAEMSLLMNAANGGNRRRISRPIEMYIVEDGTEVIVRVVKPTPIPIASDNSIPNQQKEVPEFDFDYQR</sequence>